<dbReference type="Gene3D" id="1.10.238.10">
    <property type="entry name" value="EF-hand"/>
    <property type="match status" value="2"/>
</dbReference>
<dbReference type="PANTHER" id="PTHR10891">
    <property type="entry name" value="EF-HAND CALCIUM-BINDING DOMAIN CONTAINING PROTEIN"/>
    <property type="match status" value="1"/>
</dbReference>
<dbReference type="GO" id="GO:0005737">
    <property type="term" value="C:cytoplasm"/>
    <property type="evidence" value="ECO:0007669"/>
    <property type="project" value="UniProtKB-ARBA"/>
</dbReference>
<proteinExistence type="predicted"/>
<keyword evidence="3" id="KW-0677">Repeat</keyword>
<dbReference type="Pfam" id="PF13499">
    <property type="entry name" value="EF-hand_7"/>
    <property type="match status" value="1"/>
</dbReference>
<feature type="region of interest" description="Disordered" evidence="5">
    <location>
        <begin position="1"/>
        <end position="83"/>
    </location>
</feature>
<dbReference type="InterPro" id="IPR011992">
    <property type="entry name" value="EF-hand-dom_pair"/>
</dbReference>
<dbReference type="GO" id="GO:0005509">
    <property type="term" value="F:calcium ion binding"/>
    <property type="evidence" value="ECO:0007669"/>
    <property type="project" value="InterPro"/>
</dbReference>
<evidence type="ECO:0000259" key="6">
    <source>
        <dbReference type="PROSITE" id="PS50222"/>
    </source>
</evidence>
<feature type="domain" description="EF-hand" evidence="6">
    <location>
        <begin position="149"/>
        <end position="184"/>
    </location>
</feature>
<evidence type="ECO:0000256" key="1">
    <source>
        <dbReference type="ARBA" id="ARBA00003291"/>
    </source>
</evidence>
<dbReference type="SMART" id="SM00054">
    <property type="entry name" value="EFh"/>
    <property type="match status" value="3"/>
</dbReference>
<evidence type="ECO:0000313" key="8">
    <source>
        <dbReference type="Proteomes" id="UP000327013"/>
    </source>
</evidence>
<dbReference type="PROSITE" id="PS00018">
    <property type="entry name" value="EF_HAND_1"/>
    <property type="match status" value="2"/>
</dbReference>
<dbReference type="Proteomes" id="UP000327013">
    <property type="component" value="Chromosome 7"/>
</dbReference>
<dbReference type="SUPFAM" id="SSF47473">
    <property type="entry name" value="EF-hand"/>
    <property type="match status" value="1"/>
</dbReference>
<feature type="domain" description="EF-hand" evidence="6">
    <location>
        <begin position="186"/>
        <end position="219"/>
    </location>
</feature>
<keyword evidence="8" id="KW-1185">Reference proteome</keyword>
<dbReference type="InterPro" id="IPR039647">
    <property type="entry name" value="EF_hand_pair_protein_CML-like"/>
</dbReference>
<keyword evidence="4" id="KW-0106">Calcium</keyword>
<organism evidence="7 8">
    <name type="scientific">Carpinus fangiana</name>
    <dbReference type="NCBI Taxonomy" id="176857"/>
    <lineage>
        <taxon>Eukaryota</taxon>
        <taxon>Viridiplantae</taxon>
        <taxon>Streptophyta</taxon>
        <taxon>Embryophyta</taxon>
        <taxon>Tracheophyta</taxon>
        <taxon>Spermatophyta</taxon>
        <taxon>Magnoliopsida</taxon>
        <taxon>eudicotyledons</taxon>
        <taxon>Gunneridae</taxon>
        <taxon>Pentapetalae</taxon>
        <taxon>rosids</taxon>
        <taxon>fabids</taxon>
        <taxon>Fagales</taxon>
        <taxon>Betulaceae</taxon>
        <taxon>Carpinus</taxon>
    </lineage>
</organism>
<feature type="compositionally biased region" description="Low complexity" evidence="5">
    <location>
        <begin position="35"/>
        <end position="53"/>
    </location>
</feature>
<dbReference type="EMBL" id="CM017327">
    <property type="protein sequence ID" value="KAE8098690.1"/>
    <property type="molecule type" value="Genomic_DNA"/>
</dbReference>
<dbReference type="AlphaFoldDB" id="A0A5N6RKJ2"/>
<dbReference type="FunFam" id="1.10.238.10:FF:000089">
    <property type="entry name" value="calmodulin-like protein 3"/>
    <property type="match status" value="1"/>
</dbReference>
<reference evidence="7 8" key="1">
    <citation type="submission" date="2019-06" db="EMBL/GenBank/DDBJ databases">
        <title>A chromosomal-level reference genome of Carpinus fangiana (Coryloideae, Betulaceae).</title>
        <authorList>
            <person name="Yang X."/>
            <person name="Wang Z."/>
            <person name="Zhang L."/>
            <person name="Hao G."/>
            <person name="Liu J."/>
            <person name="Yang Y."/>
        </authorList>
    </citation>
    <scope>NUCLEOTIDE SEQUENCE [LARGE SCALE GENOMIC DNA]</scope>
    <source>
        <strain evidence="7">Cfa_2016G</strain>
        <tissue evidence="7">Leaf</tissue>
    </source>
</reference>
<dbReference type="PROSITE" id="PS50222">
    <property type="entry name" value="EF_HAND_2"/>
    <property type="match status" value="2"/>
</dbReference>
<keyword evidence="2" id="KW-0479">Metal-binding</keyword>
<sequence length="219" mass="23738">MKIAQINPKNINLNPKRLFRPKKSRSSPSREDLPSFGSVASSSSSSSSDASTSNEKPRSGRGVADLGTPRSVLPGVSGDWSDSSADIQLEPMQAMEHGVVTRKELEALLSRLGVEPPSEEELMMMLREVGGDGEGCISLEALLSRVGSGCDSELREAFNFFDADHDGRITAEELLGVFTAIGDERCSLEDCRRMIAGVDKNGDGFVCFEDFSRMMGLQR</sequence>
<evidence type="ECO:0000256" key="3">
    <source>
        <dbReference type="ARBA" id="ARBA00022737"/>
    </source>
</evidence>
<dbReference type="InterPro" id="IPR002048">
    <property type="entry name" value="EF_hand_dom"/>
</dbReference>
<dbReference type="OrthoDB" id="26525at2759"/>
<evidence type="ECO:0000313" key="7">
    <source>
        <dbReference type="EMBL" id="KAE8098690.1"/>
    </source>
</evidence>
<dbReference type="InterPro" id="IPR018247">
    <property type="entry name" value="EF_Hand_1_Ca_BS"/>
</dbReference>
<evidence type="ECO:0000256" key="4">
    <source>
        <dbReference type="ARBA" id="ARBA00022837"/>
    </source>
</evidence>
<dbReference type="CDD" id="cd00051">
    <property type="entry name" value="EFh"/>
    <property type="match status" value="1"/>
</dbReference>
<evidence type="ECO:0000256" key="2">
    <source>
        <dbReference type="ARBA" id="ARBA00022723"/>
    </source>
</evidence>
<name>A0A5N6RKJ2_9ROSI</name>
<gene>
    <name evidence="7" type="ORF">FH972_016734</name>
</gene>
<accession>A0A5N6RKJ2</accession>
<comment type="function">
    <text evidence="1">Potential calcium sensor.</text>
</comment>
<protein>
    <recommendedName>
        <fullName evidence="6">EF-hand domain-containing protein</fullName>
    </recommendedName>
</protein>
<evidence type="ECO:0000256" key="5">
    <source>
        <dbReference type="SAM" id="MobiDB-lite"/>
    </source>
</evidence>